<dbReference type="EMBL" id="JBHTBH010000017">
    <property type="protein sequence ID" value="MFC7331222.1"/>
    <property type="molecule type" value="Genomic_DNA"/>
</dbReference>
<gene>
    <name evidence="2" type="ORF">ACFQRF_26125</name>
</gene>
<dbReference type="RefSeq" id="WP_379873926.1">
    <property type="nucleotide sequence ID" value="NZ_JBHTBH010000017.1"/>
</dbReference>
<protein>
    <recommendedName>
        <fullName evidence="4">HPt domain-containing protein</fullName>
    </recommendedName>
</protein>
<sequence>MPGPDTPAPLGPSLGGAMFAVGLSTADGAVLDDTDAHIAALQAEVFRRAMQAGMVRSELAMLSRDAPEHGPLADVLHRLESSVSFLEGLITACRLLQRSAGARSAPARRTRGSAPSGASPLPTAVTRVARHPAPTTVRPDPHPPRPSPPTRPARPSGT</sequence>
<name>A0ABW2KMJ2_9ACTN</name>
<feature type="region of interest" description="Disordered" evidence="1">
    <location>
        <begin position="98"/>
        <end position="158"/>
    </location>
</feature>
<evidence type="ECO:0000256" key="1">
    <source>
        <dbReference type="SAM" id="MobiDB-lite"/>
    </source>
</evidence>
<evidence type="ECO:0000313" key="2">
    <source>
        <dbReference type="EMBL" id="MFC7331222.1"/>
    </source>
</evidence>
<dbReference type="Proteomes" id="UP001596540">
    <property type="component" value="Unassembled WGS sequence"/>
</dbReference>
<organism evidence="2 3">
    <name type="scientific">Marinactinospora rubrisoli</name>
    <dbReference type="NCBI Taxonomy" id="2715399"/>
    <lineage>
        <taxon>Bacteria</taxon>
        <taxon>Bacillati</taxon>
        <taxon>Actinomycetota</taxon>
        <taxon>Actinomycetes</taxon>
        <taxon>Streptosporangiales</taxon>
        <taxon>Nocardiopsidaceae</taxon>
        <taxon>Marinactinospora</taxon>
    </lineage>
</organism>
<evidence type="ECO:0000313" key="3">
    <source>
        <dbReference type="Proteomes" id="UP001596540"/>
    </source>
</evidence>
<keyword evidence="3" id="KW-1185">Reference proteome</keyword>
<reference evidence="3" key="1">
    <citation type="journal article" date="2019" name="Int. J. Syst. Evol. Microbiol.">
        <title>The Global Catalogue of Microorganisms (GCM) 10K type strain sequencing project: providing services to taxonomists for standard genome sequencing and annotation.</title>
        <authorList>
            <consortium name="The Broad Institute Genomics Platform"/>
            <consortium name="The Broad Institute Genome Sequencing Center for Infectious Disease"/>
            <person name="Wu L."/>
            <person name="Ma J."/>
        </authorList>
    </citation>
    <scope>NUCLEOTIDE SEQUENCE [LARGE SCALE GENOMIC DNA]</scope>
    <source>
        <strain evidence="3">CGMCC 4.7382</strain>
    </source>
</reference>
<proteinExistence type="predicted"/>
<comment type="caution">
    <text evidence="2">The sequence shown here is derived from an EMBL/GenBank/DDBJ whole genome shotgun (WGS) entry which is preliminary data.</text>
</comment>
<accession>A0ABW2KMJ2</accession>
<evidence type="ECO:0008006" key="4">
    <source>
        <dbReference type="Google" id="ProtNLM"/>
    </source>
</evidence>